<comment type="caution">
    <text evidence="7">The sequence shown here is derived from an EMBL/GenBank/DDBJ whole genome shotgun (WGS) entry which is preliminary data.</text>
</comment>
<proteinExistence type="predicted"/>
<evidence type="ECO:0000313" key="7">
    <source>
        <dbReference type="EMBL" id="NQX31920.1"/>
    </source>
</evidence>
<dbReference type="SUPFAM" id="SSF50022">
    <property type="entry name" value="ISP domain"/>
    <property type="match status" value="1"/>
</dbReference>
<feature type="compositionally biased region" description="Gly residues" evidence="5">
    <location>
        <begin position="38"/>
        <end position="48"/>
    </location>
</feature>
<evidence type="ECO:0000256" key="1">
    <source>
        <dbReference type="ARBA" id="ARBA00022714"/>
    </source>
</evidence>
<evidence type="ECO:0000256" key="2">
    <source>
        <dbReference type="ARBA" id="ARBA00022723"/>
    </source>
</evidence>
<gene>
    <name evidence="7" type="ORF">HQN85_09290</name>
</gene>
<protein>
    <submittedName>
        <fullName evidence="7">Rieske 2Fe-2S domain-containing protein</fullName>
    </submittedName>
</protein>
<keyword evidence="8" id="KW-1185">Reference proteome</keyword>
<evidence type="ECO:0000256" key="5">
    <source>
        <dbReference type="SAM" id="MobiDB-lite"/>
    </source>
</evidence>
<keyword evidence="3" id="KW-0408">Iron</keyword>
<dbReference type="EMBL" id="JABMKV010000002">
    <property type="protein sequence ID" value="NQX31920.1"/>
    <property type="molecule type" value="Genomic_DNA"/>
</dbReference>
<evidence type="ECO:0000259" key="6">
    <source>
        <dbReference type="PROSITE" id="PS51296"/>
    </source>
</evidence>
<dbReference type="Pfam" id="PF00355">
    <property type="entry name" value="Rieske"/>
    <property type="match status" value="1"/>
</dbReference>
<keyword evidence="4" id="KW-0411">Iron-sulfur</keyword>
<dbReference type="InterPro" id="IPR036922">
    <property type="entry name" value="Rieske_2Fe-2S_sf"/>
</dbReference>
<organism evidence="7 8">
    <name type="scientific">Pedobacter boryungensis</name>
    <dbReference type="NCBI Taxonomy" id="869962"/>
    <lineage>
        <taxon>Bacteria</taxon>
        <taxon>Pseudomonadati</taxon>
        <taxon>Bacteroidota</taxon>
        <taxon>Sphingobacteriia</taxon>
        <taxon>Sphingobacteriales</taxon>
        <taxon>Sphingobacteriaceae</taxon>
        <taxon>Pedobacter</taxon>
    </lineage>
</organism>
<dbReference type="Gene3D" id="2.102.10.10">
    <property type="entry name" value="Rieske [2Fe-2S] iron-sulphur domain"/>
    <property type="match status" value="1"/>
</dbReference>
<evidence type="ECO:0000256" key="3">
    <source>
        <dbReference type="ARBA" id="ARBA00023004"/>
    </source>
</evidence>
<accession>A0ABX2DD90</accession>
<dbReference type="InterPro" id="IPR017941">
    <property type="entry name" value="Rieske_2Fe-2S"/>
</dbReference>
<reference evidence="7 8" key="1">
    <citation type="submission" date="2020-05" db="EMBL/GenBank/DDBJ databases">
        <title>Description of Pedobacter foliorum sp. nov.</title>
        <authorList>
            <person name="Qi S."/>
            <person name="Carlier A."/>
            <person name="Cnockaert M."/>
            <person name="Vandamme P."/>
        </authorList>
    </citation>
    <scope>NUCLEOTIDE SEQUENCE [LARGE SCALE GENOMIC DNA]</scope>
    <source>
        <strain evidence="7 8">LMG 31300</strain>
    </source>
</reference>
<keyword evidence="2" id="KW-0479">Metal-binding</keyword>
<name>A0ABX2DD90_9SPHI</name>
<keyword evidence="1" id="KW-0001">2Fe-2S</keyword>
<dbReference type="Proteomes" id="UP000762110">
    <property type="component" value="Unassembled WGS sequence"/>
</dbReference>
<dbReference type="PROSITE" id="PS51296">
    <property type="entry name" value="RIESKE"/>
    <property type="match status" value="1"/>
</dbReference>
<dbReference type="RefSeq" id="WP_173271501.1">
    <property type="nucleotide sequence ID" value="NZ_JABMKV010000002.1"/>
</dbReference>
<evidence type="ECO:0000256" key="4">
    <source>
        <dbReference type="ARBA" id="ARBA00023014"/>
    </source>
</evidence>
<feature type="region of interest" description="Disordered" evidence="5">
    <location>
        <begin position="29"/>
        <end position="48"/>
    </location>
</feature>
<feature type="domain" description="Rieske" evidence="6">
    <location>
        <begin position="87"/>
        <end position="153"/>
    </location>
</feature>
<evidence type="ECO:0000313" key="8">
    <source>
        <dbReference type="Proteomes" id="UP000762110"/>
    </source>
</evidence>
<sequence length="156" mass="15259">MERNEFIKSLGLGVALICTGSCLSSCGGSKSNDPSPTPGGGGGGGGGGTVGTKVNVDLNSQLTSVGSFVSTGGVLFVRLAAGNSTSSFVATQAVCPHQGGTLNWVQASNLIQCSLHSSQYSSSGAVLAQPNDGGATTALKVYATSITGTVLTATIS</sequence>